<reference evidence="1 2" key="1">
    <citation type="submission" date="2015-02" db="EMBL/GenBank/DDBJ databases">
        <title>Draft genome sequences of ten Microbacterium spp. with emphasis on heavy metal contaminated environments.</title>
        <authorList>
            <person name="Corretto E."/>
        </authorList>
    </citation>
    <scope>NUCLEOTIDE SEQUENCE [LARGE SCALE GENOMIC DNA]</scope>
    <source>
        <strain evidence="1 2">DSM 18659</strain>
    </source>
</reference>
<name>A0A0F0LRD8_9MICO</name>
<dbReference type="EMBL" id="JYIY01000077">
    <property type="protein sequence ID" value="KJL35787.1"/>
    <property type="molecule type" value="Genomic_DNA"/>
</dbReference>
<accession>A0A0F0LRD8</accession>
<sequence>MRGMSHGRAVGGVIAAVVIGALTGCAANGGTLGASRSSGATASPSARDTPVVTSVGAPLSGVGTNPPTPTDDARLAVPEGAHTVTLSFSCVGTGTYTVDIPDATPDRQAGLVGACGSTATWTWTVRPTSSPSVSVVVPDGATWTATPTYSSAVFTSDSSLSAVCAGFGAAQSAVMNAIEGYSTAHAFGLEQWKSRLDAAAAQFTQLAATAPANDAAELNGYAAAVSAPQRTPDALRQAFFTNHLFPASTGLRDACAANQTPVQLTAEFGG</sequence>
<dbReference type="Proteomes" id="UP000033451">
    <property type="component" value="Unassembled WGS sequence"/>
</dbReference>
<evidence type="ECO:0000313" key="2">
    <source>
        <dbReference type="Proteomes" id="UP000033451"/>
    </source>
</evidence>
<organism evidence="1 2">
    <name type="scientific">Microbacterium ginsengisoli</name>
    <dbReference type="NCBI Taxonomy" id="400772"/>
    <lineage>
        <taxon>Bacteria</taxon>
        <taxon>Bacillati</taxon>
        <taxon>Actinomycetota</taxon>
        <taxon>Actinomycetes</taxon>
        <taxon>Micrococcales</taxon>
        <taxon>Microbacteriaceae</taxon>
        <taxon>Microbacterium</taxon>
    </lineage>
</organism>
<evidence type="ECO:0000313" key="1">
    <source>
        <dbReference type="EMBL" id="KJL35787.1"/>
    </source>
</evidence>
<keyword evidence="2" id="KW-1185">Reference proteome</keyword>
<dbReference type="PATRIC" id="fig|400772.4.peg.2236"/>
<gene>
    <name evidence="1" type="ORF">RR49_02221</name>
</gene>
<proteinExistence type="predicted"/>
<protein>
    <submittedName>
        <fullName evidence="1">Uncharacterized protein</fullName>
    </submittedName>
</protein>
<dbReference type="AlphaFoldDB" id="A0A0F0LRD8"/>
<comment type="caution">
    <text evidence="1">The sequence shown here is derived from an EMBL/GenBank/DDBJ whole genome shotgun (WGS) entry which is preliminary data.</text>
</comment>
<dbReference type="STRING" id="400772.RR49_02221"/>
<dbReference type="PROSITE" id="PS51257">
    <property type="entry name" value="PROKAR_LIPOPROTEIN"/>
    <property type="match status" value="1"/>
</dbReference>